<evidence type="ECO:0000313" key="1">
    <source>
        <dbReference type="EMBL" id="CAH2231315.1"/>
    </source>
</evidence>
<comment type="caution">
    <text evidence="1">The sequence shown here is derived from an EMBL/GenBank/DDBJ whole genome shotgun (WGS) entry which is preliminary data.</text>
</comment>
<accession>A0A8S4R6S6</accession>
<dbReference type="Proteomes" id="UP000838756">
    <property type="component" value="Unassembled WGS sequence"/>
</dbReference>
<sequence>MTSGITDRPRCRACMEADETPTTVLLRCTGVAEQRAPYLGSPTSLPEALGDLGGLLSFWSELGWLE</sequence>
<name>A0A8S4R6S6_9NEOP</name>
<proteinExistence type="predicted"/>
<keyword evidence="2" id="KW-1185">Reference proteome</keyword>
<organism evidence="1 2">
    <name type="scientific">Pararge aegeria aegeria</name>
    <dbReference type="NCBI Taxonomy" id="348720"/>
    <lineage>
        <taxon>Eukaryota</taxon>
        <taxon>Metazoa</taxon>
        <taxon>Ecdysozoa</taxon>
        <taxon>Arthropoda</taxon>
        <taxon>Hexapoda</taxon>
        <taxon>Insecta</taxon>
        <taxon>Pterygota</taxon>
        <taxon>Neoptera</taxon>
        <taxon>Endopterygota</taxon>
        <taxon>Lepidoptera</taxon>
        <taxon>Glossata</taxon>
        <taxon>Ditrysia</taxon>
        <taxon>Papilionoidea</taxon>
        <taxon>Nymphalidae</taxon>
        <taxon>Satyrinae</taxon>
        <taxon>Satyrini</taxon>
        <taxon>Parargina</taxon>
        <taxon>Pararge</taxon>
    </lineage>
</organism>
<gene>
    <name evidence="1" type="primary">jg20622</name>
    <name evidence="1" type="ORF">PAEG_LOCUS10029</name>
</gene>
<dbReference type="AlphaFoldDB" id="A0A8S4R6S6"/>
<evidence type="ECO:0000313" key="2">
    <source>
        <dbReference type="Proteomes" id="UP000838756"/>
    </source>
</evidence>
<reference evidence="1" key="1">
    <citation type="submission" date="2022-03" db="EMBL/GenBank/DDBJ databases">
        <authorList>
            <person name="Lindestad O."/>
        </authorList>
    </citation>
    <scope>NUCLEOTIDE SEQUENCE</scope>
</reference>
<protein>
    <submittedName>
        <fullName evidence="1">Jg20622 protein</fullName>
    </submittedName>
</protein>
<dbReference type="EMBL" id="CAKXAJ010024837">
    <property type="protein sequence ID" value="CAH2231315.1"/>
    <property type="molecule type" value="Genomic_DNA"/>
</dbReference>
<dbReference type="OrthoDB" id="5419617at2759"/>